<dbReference type="HOGENOM" id="CLU_182457_0_0_1"/>
<organism evidence="1">
    <name type="scientific">Trichophyton rubrum CBS 288.86</name>
    <dbReference type="NCBI Taxonomy" id="1215330"/>
    <lineage>
        <taxon>Eukaryota</taxon>
        <taxon>Fungi</taxon>
        <taxon>Dikarya</taxon>
        <taxon>Ascomycota</taxon>
        <taxon>Pezizomycotina</taxon>
        <taxon>Eurotiomycetes</taxon>
        <taxon>Eurotiomycetidae</taxon>
        <taxon>Onygenales</taxon>
        <taxon>Arthrodermataceae</taxon>
        <taxon>Trichophyton</taxon>
    </lineage>
</organism>
<gene>
    <name evidence="1" type="ORF">H103_04499</name>
</gene>
<proteinExistence type="predicted"/>
<protein>
    <submittedName>
        <fullName evidence="1">Uncharacterized protein</fullName>
    </submittedName>
</protein>
<dbReference type="EMBL" id="KK207850">
    <property type="protein sequence ID" value="EZF52430.1"/>
    <property type="molecule type" value="Genomic_DNA"/>
</dbReference>
<dbReference type="Proteomes" id="UP000023758">
    <property type="component" value="Unassembled WGS sequence"/>
</dbReference>
<sequence length="71" mass="8059">MTTEGNVCGSVKSFIDGLRYELVDGIIEVGLWSESDVWTQQGDFAPGCWQFRQEEQLSMIIGPKPHRQQTQ</sequence>
<reference evidence="1" key="1">
    <citation type="submission" date="2014-02" db="EMBL/GenBank/DDBJ databases">
        <title>The Genome Sequence of Trichophyton rubrum (morphotype fischeri) CBS 288.86.</title>
        <authorList>
            <consortium name="The Broad Institute Genomics Platform"/>
            <person name="Cuomo C.A."/>
            <person name="White T.C."/>
            <person name="Graser Y."/>
            <person name="Martinez-Rossi N."/>
            <person name="Heitman J."/>
            <person name="Young S.K."/>
            <person name="Zeng Q."/>
            <person name="Gargeya S."/>
            <person name="Abouelleil A."/>
            <person name="Alvarado L."/>
            <person name="Chapman S.B."/>
            <person name="Gainer-Dewar J."/>
            <person name="Goldberg J."/>
            <person name="Griggs A."/>
            <person name="Gujja S."/>
            <person name="Hansen M."/>
            <person name="Howarth C."/>
            <person name="Imamovic A."/>
            <person name="Larimer J."/>
            <person name="Martinez D."/>
            <person name="Murphy C."/>
            <person name="Pearson M.D."/>
            <person name="Persinoti G."/>
            <person name="Poon T."/>
            <person name="Priest M."/>
            <person name="Roberts A.D."/>
            <person name="Saif S."/>
            <person name="Shea T.D."/>
            <person name="Sykes S.N."/>
            <person name="Wortman J."/>
            <person name="Nusbaum C."/>
            <person name="Birren B."/>
        </authorList>
    </citation>
    <scope>NUCLEOTIDE SEQUENCE [LARGE SCALE GENOMIC DNA]</scope>
    <source>
        <strain evidence="1">CBS 288.86</strain>
    </source>
</reference>
<evidence type="ECO:0000313" key="1">
    <source>
        <dbReference type="EMBL" id="EZF52430.1"/>
    </source>
</evidence>
<dbReference type="AlphaFoldDB" id="A0A022W1U2"/>
<name>A0A022W1U2_TRIRU</name>
<accession>A0A022W1U2</accession>